<evidence type="ECO:0000256" key="5">
    <source>
        <dbReference type="ARBA" id="ARBA00022786"/>
    </source>
</evidence>
<dbReference type="GO" id="GO:0016579">
    <property type="term" value="P:protein deubiquitination"/>
    <property type="evidence" value="ECO:0007669"/>
    <property type="project" value="InterPro"/>
</dbReference>
<evidence type="ECO:0000256" key="2">
    <source>
        <dbReference type="ARBA" id="ARBA00009085"/>
    </source>
</evidence>
<dbReference type="InterPro" id="IPR028889">
    <property type="entry name" value="USP"/>
</dbReference>
<dbReference type="SUPFAM" id="SSF54001">
    <property type="entry name" value="Cysteine proteinases"/>
    <property type="match status" value="1"/>
</dbReference>
<gene>
    <name evidence="11" type="ORF">B0H67DRAFT_485828</name>
</gene>
<keyword evidence="6" id="KW-0378">Hydrolase</keyword>
<keyword evidence="9" id="KW-0812">Transmembrane</keyword>
<dbReference type="EMBL" id="JAUKUA010000003">
    <property type="protein sequence ID" value="KAK0720499.1"/>
    <property type="molecule type" value="Genomic_DNA"/>
</dbReference>
<dbReference type="InterPro" id="IPR001394">
    <property type="entry name" value="Peptidase_C19_UCH"/>
</dbReference>
<evidence type="ECO:0000313" key="11">
    <source>
        <dbReference type="EMBL" id="KAK0720499.1"/>
    </source>
</evidence>
<keyword evidence="12" id="KW-1185">Reference proteome</keyword>
<dbReference type="Proteomes" id="UP001172102">
    <property type="component" value="Unassembled WGS sequence"/>
</dbReference>
<evidence type="ECO:0000256" key="9">
    <source>
        <dbReference type="SAM" id="Phobius"/>
    </source>
</evidence>
<evidence type="ECO:0000313" key="12">
    <source>
        <dbReference type="Proteomes" id="UP001172102"/>
    </source>
</evidence>
<dbReference type="GO" id="GO:0006508">
    <property type="term" value="P:proteolysis"/>
    <property type="evidence" value="ECO:0007669"/>
    <property type="project" value="UniProtKB-KW"/>
</dbReference>
<keyword evidence="9" id="KW-1133">Transmembrane helix</keyword>
<dbReference type="InterPro" id="IPR050164">
    <property type="entry name" value="Peptidase_C19"/>
</dbReference>
<proteinExistence type="inferred from homology"/>
<dbReference type="Gene3D" id="3.90.70.10">
    <property type="entry name" value="Cysteine proteinases"/>
    <property type="match status" value="1"/>
</dbReference>
<feature type="compositionally biased region" description="Low complexity" evidence="8">
    <location>
        <begin position="265"/>
        <end position="277"/>
    </location>
</feature>
<dbReference type="GO" id="GO:0005634">
    <property type="term" value="C:nucleus"/>
    <property type="evidence" value="ECO:0007669"/>
    <property type="project" value="TreeGrafter"/>
</dbReference>
<feature type="region of interest" description="Disordered" evidence="8">
    <location>
        <begin position="569"/>
        <end position="612"/>
    </location>
</feature>
<protein>
    <recommendedName>
        <fullName evidence="3">ubiquitinyl hydrolase 1</fullName>
        <ecNumber evidence="3">3.4.19.12</ecNumber>
    </recommendedName>
</protein>
<dbReference type="Pfam" id="PF00443">
    <property type="entry name" value="UCH"/>
    <property type="match status" value="1"/>
</dbReference>
<dbReference type="PROSITE" id="PS00973">
    <property type="entry name" value="USP_2"/>
    <property type="match status" value="1"/>
</dbReference>
<accession>A0AA40DXW6</accession>
<dbReference type="EC" id="3.4.19.12" evidence="3"/>
<dbReference type="InterPro" id="IPR018200">
    <property type="entry name" value="USP_CS"/>
</dbReference>
<dbReference type="AlphaFoldDB" id="A0AA40DXW6"/>
<dbReference type="GO" id="GO:0005829">
    <property type="term" value="C:cytosol"/>
    <property type="evidence" value="ECO:0007669"/>
    <property type="project" value="TreeGrafter"/>
</dbReference>
<dbReference type="GO" id="GO:0004843">
    <property type="term" value="F:cysteine-type deubiquitinase activity"/>
    <property type="evidence" value="ECO:0007669"/>
    <property type="project" value="UniProtKB-EC"/>
</dbReference>
<comment type="catalytic activity">
    <reaction evidence="1">
        <text>Thiol-dependent hydrolysis of ester, thioester, amide, peptide and isopeptide bonds formed by the C-terminal Gly of ubiquitin (a 76-residue protein attached to proteins as an intracellular targeting signal).</text>
        <dbReference type="EC" id="3.4.19.12"/>
    </reaction>
</comment>
<reference evidence="11" key="1">
    <citation type="submission" date="2023-06" db="EMBL/GenBank/DDBJ databases">
        <title>Genome-scale phylogeny and comparative genomics of the fungal order Sordariales.</title>
        <authorList>
            <consortium name="Lawrence Berkeley National Laboratory"/>
            <person name="Hensen N."/>
            <person name="Bonometti L."/>
            <person name="Westerberg I."/>
            <person name="Brannstrom I.O."/>
            <person name="Guillou S."/>
            <person name="Cros-Aarteil S."/>
            <person name="Calhoun S."/>
            <person name="Haridas S."/>
            <person name="Kuo A."/>
            <person name="Mondo S."/>
            <person name="Pangilinan J."/>
            <person name="Riley R."/>
            <person name="Labutti K."/>
            <person name="Andreopoulos B."/>
            <person name="Lipzen A."/>
            <person name="Chen C."/>
            <person name="Yanf M."/>
            <person name="Daum C."/>
            <person name="Ng V."/>
            <person name="Clum A."/>
            <person name="Steindorff A."/>
            <person name="Ohm R."/>
            <person name="Martin F."/>
            <person name="Silar P."/>
            <person name="Natvig D."/>
            <person name="Lalanne C."/>
            <person name="Gautier V."/>
            <person name="Ament-Velasquez S.L."/>
            <person name="Kruys A."/>
            <person name="Hutchinson M.I."/>
            <person name="Powell A.J."/>
            <person name="Barry K."/>
            <person name="Miller A.N."/>
            <person name="Grigoriev I.V."/>
            <person name="Debuchy R."/>
            <person name="Gladieux P."/>
            <person name="Thoren M.H."/>
            <person name="Johannesson H."/>
        </authorList>
    </citation>
    <scope>NUCLEOTIDE SEQUENCE</scope>
    <source>
        <strain evidence="11">SMH4607-1</strain>
    </source>
</reference>
<dbReference type="PROSITE" id="PS50235">
    <property type="entry name" value="USP_3"/>
    <property type="match status" value="1"/>
</dbReference>
<keyword evidence="5" id="KW-0833">Ubl conjugation pathway</keyword>
<sequence>MNSDDRRILGRYDPYDRPNIYQAYYSPEGLWDRLRDPSFLVAILLVVLFIVYEKASQQGRIPALQYLVWDFLVFAIPAKVLYAVDHWLNPPLFPLSMLQTPSRTHAAKSDVLRRVLGMDKPGGLIMSVSQAGRRSLSGLSSVALGIKPMADQPPGLGNYDNSCYQNSILQSLASLKSFPSYLSGITAEQKDEQPVGGAADALRNLIADLNDPSNSGRTLWTPGALKNMSTWQQQDAQEYFSKLLDEIDKEIAKASRAPPKPSTLEAESASDDTSASQHSDHSDDSGYQSLAALSKHSIEHQRWNRNPLEGLIAQRVACVTCGYCEGLSMIPFNCVTLNLGIGRAEHDLYERLDNYSKVEEIQGVECAKCSLLKVHKIIKLLIQQGRDAGKSDEDSPELHRRLVAIEEALEEDAFDDKTLADKCKLSPQQRVTSVKTKQAVVARPPQSLVVHMNRSVFDENTGRMFKNLASVRFPMTLDLGPWCLGSADMFTGLSPSEMDSLTKKVGKLVDRDEEQWLLEPKSSMVAGDLQPSKITGPIYELRAVITHFGQHENGHYVCYRRHTGVRGGKEEGDDKLSQLASDDHDDEVGSIGGGDSGRSLDEKVEGDELKTASLDEEPPAQWWRLSDQDVTRVEECTVLAQGGVFMLFYDCIDPNSLLVTDVDGLAEELPGRQGGVLVQKPTVTMPARGAMAVASQTVDIKTAMAVPLPEDDEEID</sequence>
<dbReference type="PANTHER" id="PTHR24006">
    <property type="entry name" value="UBIQUITIN CARBOXYL-TERMINAL HYDROLASE"/>
    <property type="match status" value="1"/>
</dbReference>
<feature type="compositionally biased region" description="Basic and acidic residues" evidence="8">
    <location>
        <begin position="598"/>
        <end position="610"/>
    </location>
</feature>
<evidence type="ECO:0000256" key="4">
    <source>
        <dbReference type="ARBA" id="ARBA00022670"/>
    </source>
</evidence>
<dbReference type="CDD" id="cd02662">
    <property type="entry name" value="Peptidase_C19F"/>
    <property type="match status" value="1"/>
</dbReference>
<evidence type="ECO:0000256" key="3">
    <source>
        <dbReference type="ARBA" id="ARBA00012759"/>
    </source>
</evidence>
<feature type="transmembrane region" description="Helical" evidence="9">
    <location>
        <begin position="64"/>
        <end position="84"/>
    </location>
</feature>
<evidence type="ECO:0000256" key="1">
    <source>
        <dbReference type="ARBA" id="ARBA00000707"/>
    </source>
</evidence>
<feature type="domain" description="USP" evidence="10">
    <location>
        <begin position="154"/>
        <end position="652"/>
    </location>
</feature>
<organism evidence="11 12">
    <name type="scientific">Lasiosphaeris hirsuta</name>
    <dbReference type="NCBI Taxonomy" id="260670"/>
    <lineage>
        <taxon>Eukaryota</taxon>
        <taxon>Fungi</taxon>
        <taxon>Dikarya</taxon>
        <taxon>Ascomycota</taxon>
        <taxon>Pezizomycotina</taxon>
        <taxon>Sordariomycetes</taxon>
        <taxon>Sordariomycetidae</taxon>
        <taxon>Sordariales</taxon>
        <taxon>Lasiosphaeriaceae</taxon>
        <taxon>Lasiosphaeris</taxon>
    </lineage>
</organism>
<evidence type="ECO:0000259" key="10">
    <source>
        <dbReference type="PROSITE" id="PS50235"/>
    </source>
</evidence>
<keyword evidence="4" id="KW-0645">Protease</keyword>
<feature type="region of interest" description="Disordered" evidence="8">
    <location>
        <begin position="253"/>
        <end position="286"/>
    </location>
</feature>
<feature type="transmembrane region" description="Helical" evidence="9">
    <location>
        <begin position="34"/>
        <end position="52"/>
    </location>
</feature>
<dbReference type="PANTHER" id="PTHR24006:SF888">
    <property type="entry name" value="UBIQUITIN CARBOXYL-TERMINAL HYDROLASE 30"/>
    <property type="match status" value="1"/>
</dbReference>
<evidence type="ECO:0000256" key="8">
    <source>
        <dbReference type="SAM" id="MobiDB-lite"/>
    </source>
</evidence>
<comment type="similarity">
    <text evidence="2">Belongs to the peptidase C19 family.</text>
</comment>
<comment type="caution">
    <text evidence="11">The sequence shown here is derived from an EMBL/GenBank/DDBJ whole genome shotgun (WGS) entry which is preliminary data.</text>
</comment>
<keyword evidence="9" id="KW-0472">Membrane</keyword>
<keyword evidence="7" id="KW-0788">Thiol protease</keyword>
<evidence type="ECO:0000256" key="6">
    <source>
        <dbReference type="ARBA" id="ARBA00022801"/>
    </source>
</evidence>
<name>A0AA40DXW6_9PEZI</name>
<dbReference type="InterPro" id="IPR038765">
    <property type="entry name" value="Papain-like_cys_pep_sf"/>
</dbReference>
<evidence type="ECO:0000256" key="7">
    <source>
        <dbReference type="ARBA" id="ARBA00022807"/>
    </source>
</evidence>